<sequence>MIFLGQIKVSEKIQDSYITTQDENALYFIDFWATWCMPCIHVSKYLESLQRQYPDNFYILSLSQENPEVVKRFMKKHKMDLAIAIDYQGETFQKNNIQSLPYGILYNAKGEKLWEGHPAEFKAHHVKKFLRENKKKIAVGKMFKSQSYKKEFVSNTEILKKDFEYSKIRADKVAEIQAIKKRTHIELQGTLQDILAYSFNVFKDQIKIPSALNKSYKMSFKLKSDAYLNMPKTILEALKLNQFNSETEGEALIFNLKKPTFWDTRQIDWGTDSQAFLIGDSDIQADNVTLNQVKYQLATLLETPIVINEKDLDSKLHDWQIHYKYFDLMASSFKDNYGIQIEKKTVKYPQYIITKKTP</sequence>
<comment type="caution">
    <text evidence="2">The sequence shown here is derived from an EMBL/GenBank/DDBJ whole genome shotgun (WGS) entry which is preliminary data.</text>
</comment>
<gene>
    <name evidence="2" type="ORF">M3P09_06120</name>
</gene>
<dbReference type="InterPro" id="IPR013766">
    <property type="entry name" value="Thioredoxin_domain"/>
</dbReference>
<accession>A0ABT0QC92</accession>
<feature type="domain" description="Thioredoxin" evidence="1">
    <location>
        <begin position="7"/>
        <end position="135"/>
    </location>
</feature>
<evidence type="ECO:0000313" key="3">
    <source>
        <dbReference type="Proteomes" id="UP001165381"/>
    </source>
</evidence>
<dbReference type="PROSITE" id="PS51352">
    <property type="entry name" value="THIOREDOXIN_2"/>
    <property type="match status" value="1"/>
</dbReference>
<keyword evidence="3" id="KW-1185">Reference proteome</keyword>
<dbReference type="Gene3D" id="3.40.30.10">
    <property type="entry name" value="Glutaredoxin"/>
    <property type="match status" value="1"/>
</dbReference>
<dbReference type="Pfam" id="PF00578">
    <property type="entry name" value="AhpC-TSA"/>
    <property type="match status" value="1"/>
</dbReference>
<dbReference type="PANTHER" id="PTHR42852">
    <property type="entry name" value="THIOL:DISULFIDE INTERCHANGE PROTEIN DSBE"/>
    <property type="match status" value="1"/>
</dbReference>
<dbReference type="InterPro" id="IPR036249">
    <property type="entry name" value="Thioredoxin-like_sf"/>
</dbReference>
<dbReference type="SUPFAM" id="SSF52833">
    <property type="entry name" value="Thioredoxin-like"/>
    <property type="match status" value="1"/>
</dbReference>
<dbReference type="Proteomes" id="UP001165381">
    <property type="component" value="Unassembled WGS sequence"/>
</dbReference>
<dbReference type="CDD" id="cd02966">
    <property type="entry name" value="TlpA_like_family"/>
    <property type="match status" value="1"/>
</dbReference>
<protein>
    <submittedName>
        <fullName evidence="2">TlpA family protein disulfide reductase</fullName>
    </submittedName>
</protein>
<dbReference type="InterPro" id="IPR050553">
    <property type="entry name" value="Thioredoxin_ResA/DsbE_sf"/>
</dbReference>
<dbReference type="InterPro" id="IPR000866">
    <property type="entry name" value="AhpC/TSA"/>
</dbReference>
<evidence type="ECO:0000259" key="1">
    <source>
        <dbReference type="PROSITE" id="PS51352"/>
    </source>
</evidence>
<name>A0ABT0QC92_9FLAO</name>
<dbReference type="RefSeq" id="WP_249972427.1">
    <property type="nucleotide sequence ID" value="NZ_JAMFLZ010000002.1"/>
</dbReference>
<dbReference type="EMBL" id="JAMFLZ010000002">
    <property type="protein sequence ID" value="MCL6294561.1"/>
    <property type="molecule type" value="Genomic_DNA"/>
</dbReference>
<organism evidence="2 3">
    <name type="scientific">Jejuia spongiicola</name>
    <dbReference type="NCBI Taxonomy" id="2942207"/>
    <lineage>
        <taxon>Bacteria</taxon>
        <taxon>Pseudomonadati</taxon>
        <taxon>Bacteroidota</taxon>
        <taxon>Flavobacteriia</taxon>
        <taxon>Flavobacteriales</taxon>
        <taxon>Flavobacteriaceae</taxon>
        <taxon>Jejuia</taxon>
    </lineage>
</organism>
<evidence type="ECO:0000313" key="2">
    <source>
        <dbReference type="EMBL" id="MCL6294561.1"/>
    </source>
</evidence>
<reference evidence="2" key="1">
    <citation type="submission" date="2022-05" db="EMBL/GenBank/DDBJ databases">
        <authorList>
            <person name="Park J.-S."/>
        </authorList>
    </citation>
    <scope>NUCLEOTIDE SEQUENCE</scope>
    <source>
        <strain evidence="2">2012CJ34-3</strain>
    </source>
</reference>
<proteinExistence type="predicted"/>
<dbReference type="PANTHER" id="PTHR42852:SF18">
    <property type="entry name" value="CHROMOSOME UNDETERMINED SCAFFOLD_47, WHOLE GENOME SHOTGUN SEQUENCE"/>
    <property type="match status" value="1"/>
</dbReference>